<dbReference type="EMBL" id="FP929052">
    <property type="protein sequence ID" value="CBL17422.1"/>
    <property type="molecule type" value="Genomic_DNA"/>
</dbReference>
<dbReference type="OrthoDB" id="9815044at2"/>
<evidence type="ECO:0000256" key="2">
    <source>
        <dbReference type="ARBA" id="ARBA00022485"/>
    </source>
</evidence>
<protein>
    <submittedName>
        <fullName evidence="8">Histone acetyltransferase</fullName>
    </submittedName>
</protein>
<dbReference type="GO" id="GO:0046872">
    <property type="term" value="F:metal ion binding"/>
    <property type="evidence" value="ECO:0007669"/>
    <property type="project" value="UniProtKB-KW"/>
</dbReference>
<dbReference type="RefSeq" id="WP_015558329.1">
    <property type="nucleotide sequence ID" value="NC_021039.1"/>
</dbReference>
<organism evidence="8 9">
    <name type="scientific">Ruminococcus champanellensis (strain DSM 18848 / JCM 17042 / KCTC 15320 / 18P13)</name>
    <dbReference type="NCBI Taxonomy" id="213810"/>
    <lineage>
        <taxon>Bacteria</taxon>
        <taxon>Bacillati</taxon>
        <taxon>Bacillota</taxon>
        <taxon>Clostridia</taxon>
        <taxon>Eubacteriales</taxon>
        <taxon>Oscillospiraceae</taxon>
        <taxon>Ruminococcus</taxon>
    </lineage>
</organism>
<name>D4LCS7_RUMC1</name>
<dbReference type="Pfam" id="PF04055">
    <property type="entry name" value="Radical_SAM"/>
    <property type="match status" value="1"/>
</dbReference>
<sequence>MKHKNLAIFIPHLGCPHRCSFCDQHCISGSVHAPSPEEVTALCRDTLPSMGDPAHTQIAFFGGSFTALPRDYMLGLLEAVQPFLRDGLAGGIRLSTRPDYMDRETAALLASYGVTAVELGAQSLWDPVLEVNERGHTARDVYRAAACVRAQDMELGLQMMTGLYGSTPETDLATGRGCIAMKPDTMRIYPTVVLPGTRLARLYADGAYPMLPLSDMIDLCARLLEECAAAGIRVIRCGLHAQDGVSENRIAGYYHPAFRELCESRRLLRRMQAQIGTPEPGRIYAFRVHPAALSRSIGHKGCNRAWFAQQGAVLRLIQDPACGMEECIWEPGASVHRKETLACT</sequence>
<dbReference type="SFLD" id="SFLDS00029">
    <property type="entry name" value="Radical_SAM"/>
    <property type="match status" value="1"/>
</dbReference>
<keyword evidence="6" id="KW-0411">Iron-sulfur</keyword>
<keyword evidence="2" id="KW-0004">4Fe-4S</keyword>
<evidence type="ECO:0000259" key="7">
    <source>
        <dbReference type="PROSITE" id="PS51918"/>
    </source>
</evidence>
<dbReference type="SUPFAM" id="SSF102114">
    <property type="entry name" value="Radical SAM enzymes"/>
    <property type="match status" value="1"/>
</dbReference>
<dbReference type="BioCyc" id="RCHA213810:RUM_RS06275-MONOMER"/>
<dbReference type="SFLD" id="SFLDG01086">
    <property type="entry name" value="elongater_protein-like"/>
    <property type="match status" value="1"/>
</dbReference>
<evidence type="ECO:0000256" key="1">
    <source>
        <dbReference type="ARBA" id="ARBA00001966"/>
    </source>
</evidence>
<dbReference type="InterPro" id="IPR039661">
    <property type="entry name" value="ELP3"/>
</dbReference>
<reference evidence="8" key="2">
    <citation type="submission" date="2010-03" db="EMBL/GenBank/DDBJ databases">
        <authorList>
            <person name="Pajon A."/>
        </authorList>
    </citation>
    <scope>NUCLEOTIDE SEQUENCE</scope>
    <source>
        <strain evidence="8">Type strain: 18P13</strain>
    </source>
</reference>
<dbReference type="AlphaFoldDB" id="D4LCS7"/>
<dbReference type="SMART" id="SM00729">
    <property type="entry name" value="Elp3"/>
    <property type="match status" value="1"/>
</dbReference>
<evidence type="ECO:0000256" key="3">
    <source>
        <dbReference type="ARBA" id="ARBA00022691"/>
    </source>
</evidence>
<dbReference type="InterPro" id="IPR058240">
    <property type="entry name" value="rSAM_sf"/>
</dbReference>
<dbReference type="InterPro" id="IPR032432">
    <property type="entry name" value="Radical_SAM_C"/>
</dbReference>
<dbReference type="InterPro" id="IPR006638">
    <property type="entry name" value="Elp3/MiaA/NifB-like_rSAM"/>
</dbReference>
<accession>D4LCS7</accession>
<dbReference type="GO" id="GO:0051539">
    <property type="term" value="F:4 iron, 4 sulfur cluster binding"/>
    <property type="evidence" value="ECO:0007669"/>
    <property type="project" value="UniProtKB-KW"/>
</dbReference>
<dbReference type="Pfam" id="PF16199">
    <property type="entry name" value="Radical_SAM_C"/>
    <property type="match status" value="1"/>
</dbReference>
<dbReference type="PANTHER" id="PTHR11135:SF0">
    <property type="entry name" value="ELONGATOR COMPLEX PROTEIN 3"/>
    <property type="match status" value="1"/>
</dbReference>
<keyword evidence="9" id="KW-1185">Reference proteome</keyword>
<keyword evidence="8" id="KW-0808">Transferase</keyword>
<dbReference type="GO" id="GO:0005737">
    <property type="term" value="C:cytoplasm"/>
    <property type="evidence" value="ECO:0007669"/>
    <property type="project" value="TreeGrafter"/>
</dbReference>
<dbReference type="KEGG" id="rch:RUM_12940"/>
<dbReference type="HOGENOM" id="CLU_057482_0_0_9"/>
<evidence type="ECO:0000313" key="8">
    <source>
        <dbReference type="EMBL" id="CBL17422.1"/>
    </source>
</evidence>
<evidence type="ECO:0000256" key="5">
    <source>
        <dbReference type="ARBA" id="ARBA00023004"/>
    </source>
</evidence>
<feature type="domain" description="Radical SAM core" evidence="7">
    <location>
        <begin position="1"/>
        <end position="233"/>
    </location>
</feature>
<dbReference type="PROSITE" id="PS51918">
    <property type="entry name" value="RADICAL_SAM"/>
    <property type="match status" value="1"/>
</dbReference>
<dbReference type="PATRIC" id="fig|213810.4.peg.1190"/>
<reference evidence="8" key="1">
    <citation type="submission" date="2010-03" db="EMBL/GenBank/DDBJ databases">
        <title>The genome sequence of Ruminococcus sp. 18P13.</title>
        <authorList>
            <consortium name="metaHIT consortium -- http://www.metahit.eu/"/>
            <person name="Pajon A."/>
            <person name="Turner K."/>
            <person name="Parkhill J."/>
            <person name="Bernalier A."/>
        </authorList>
    </citation>
    <scope>NUCLEOTIDE SEQUENCE [LARGE SCALE GENOMIC DNA]</scope>
    <source>
        <strain evidence="8">Type strain: 18P13</strain>
    </source>
</reference>
<dbReference type="InterPro" id="IPR007197">
    <property type="entry name" value="rSAM"/>
</dbReference>
<dbReference type="STRING" id="213810.RUM_12940"/>
<proteinExistence type="predicted"/>
<dbReference type="Proteomes" id="UP000007054">
    <property type="component" value="Chromosome"/>
</dbReference>
<keyword evidence="5" id="KW-0408">Iron</keyword>
<evidence type="ECO:0000256" key="4">
    <source>
        <dbReference type="ARBA" id="ARBA00022723"/>
    </source>
</evidence>
<dbReference type="PANTHER" id="PTHR11135">
    <property type="entry name" value="HISTONE ACETYLTRANSFERASE-RELATED"/>
    <property type="match status" value="1"/>
</dbReference>
<dbReference type="GO" id="GO:0016740">
    <property type="term" value="F:transferase activity"/>
    <property type="evidence" value="ECO:0007669"/>
    <property type="project" value="UniProtKB-KW"/>
</dbReference>
<dbReference type="GO" id="GO:0002926">
    <property type="term" value="P:tRNA wobble base 5-methoxycarbonylmethyl-2-thiouridinylation"/>
    <property type="evidence" value="ECO:0007669"/>
    <property type="project" value="TreeGrafter"/>
</dbReference>
<evidence type="ECO:0000313" key="9">
    <source>
        <dbReference type="Proteomes" id="UP000007054"/>
    </source>
</evidence>
<comment type="cofactor">
    <cofactor evidence="1">
        <name>[4Fe-4S] cluster</name>
        <dbReference type="ChEBI" id="CHEBI:49883"/>
    </cofactor>
</comment>
<keyword evidence="3" id="KW-0949">S-adenosyl-L-methionine</keyword>
<evidence type="ECO:0000256" key="6">
    <source>
        <dbReference type="ARBA" id="ARBA00023014"/>
    </source>
</evidence>
<dbReference type="Gene3D" id="3.80.30.20">
    <property type="entry name" value="tm_1862 like domain"/>
    <property type="match status" value="1"/>
</dbReference>
<gene>
    <name evidence="8" type="ordered locus">RUM_12940</name>
</gene>
<dbReference type="InterPro" id="IPR023404">
    <property type="entry name" value="rSAM_horseshoe"/>
</dbReference>
<dbReference type="SFLD" id="SFLDG01082">
    <property type="entry name" value="B12-binding_domain_containing"/>
    <property type="match status" value="1"/>
</dbReference>
<dbReference type="CDD" id="cd01335">
    <property type="entry name" value="Radical_SAM"/>
    <property type="match status" value="1"/>
</dbReference>
<keyword evidence="4" id="KW-0479">Metal-binding</keyword>
<dbReference type="GeneID" id="83156031"/>